<dbReference type="InterPro" id="IPR018561">
    <property type="entry name" value="AosR"/>
</dbReference>
<name>A0A0H3M5S2_MYCBP</name>
<accession>A0A0H3M5S2</accession>
<dbReference type="EMBL" id="AM408590">
    <property type="protein sequence ID" value="CAL71381.1"/>
    <property type="molecule type" value="Genomic_DNA"/>
</dbReference>
<dbReference type="Pfam" id="PF09438">
    <property type="entry name" value="DUF2017"/>
    <property type="match status" value="1"/>
</dbReference>
<sequence length="218" mass="24054">MPPVCGRRCSRTGEIRGYSGSIVRRWKRVETRDGPRFRSSLAPHEAALLKNLAGAMIGLLDDRDSSSPSDELEEITGIKTGHAQRPGDPTLRRLLPDFYRPDDLDDDDPTAVDGSESFNAALRSLHEPEIIDAKRVAAQQLLDTVPDNGGRLELTESDANAWIAAVNDLRLALGVMLEIGPRGPERLPGNHPLAAHFNVYQWLTVLQEYLVLVLMGSR</sequence>
<evidence type="ECO:0000313" key="2">
    <source>
        <dbReference type="Proteomes" id="UP000001472"/>
    </source>
</evidence>
<protein>
    <submittedName>
        <fullName evidence="1">Probable transcriptional regulatory protein</fullName>
    </submittedName>
</protein>
<gene>
    <name evidence="1" type="ordered locus">BCG_1394</name>
</gene>
<dbReference type="HOGENOM" id="CLU_087287_3_0_11"/>
<dbReference type="KEGG" id="mbb:BCG_1394"/>
<organism evidence="1 2">
    <name type="scientific">Mycobacterium bovis (strain BCG / Pasteur 1173P2)</name>
    <dbReference type="NCBI Taxonomy" id="410289"/>
    <lineage>
        <taxon>Bacteria</taxon>
        <taxon>Bacillati</taxon>
        <taxon>Actinomycetota</taxon>
        <taxon>Actinomycetes</taxon>
        <taxon>Mycobacteriales</taxon>
        <taxon>Mycobacteriaceae</taxon>
        <taxon>Mycobacterium</taxon>
        <taxon>Mycobacterium tuberculosis complex</taxon>
    </lineage>
</organism>
<evidence type="ECO:0000313" key="1">
    <source>
        <dbReference type="EMBL" id="CAL71381.1"/>
    </source>
</evidence>
<dbReference type="Proteomes" id="UP000001472">
    <property type="component" value="Chromosome"/>
</dbReference>
<reference evidence="1 2" key="1">
    <citation type="journal article" date="2007" name="Proc. Natl. Acad. Sci. U.S.A.">
        <title>Genome plasticity of BCG and impact on vaccine efficacy.</title>
        <authorList>
            <person name="Brosch R."/>
            <person name="Gordon S.V."/>
            <person name="Garnier T."/>
            <person name="Eiglmeier K."/>
            <person name="Frigui W."/>
            <person name="Valenti P."/>
            <person name="Dos Santos S."/>
            <person name="Duthoy S."/>
            <person name="Lacroix C."/>
            <person name="Garcia-Pelayo C."/>
            <person name="Inwald J.K."/>
            <person name="Golby P."/>
            <person name="Garcia J.N."/>
            <person name="Hewinson R.G."/>
            <person name="Behr M.A."/>
            <person name="Quail M.A."/>
            <person name="Churcher C."/>
            <person name="Barrell B.G."/>
            <person name="Parkhill J."/>
            <person name="Cole S.T."/>
        </authorList>
    </citation>
    <scope>NUCLEOTIDE SEQUENCE [LARGE SCALE GENOMIC DNA]</scope>
    <source>
        <strain evidence="2">BCG / Pasteur 1173P2</strain>
    </source>
</reference>
<proteinExistence type="predicted"/>
<dbReference type="AlphaFoldDB" id="A0A0H3M5S2"/>